<keyword evidence="1" id="KW-0614">Plasmid</keyword>
<dbReference type="Proteomes" id="UP000239197">
    <property type="component" value="Plasmid unnamed1"/>
</dbReference>
<accession>A0A2L1UXP9</accession>
<name>A0A2L1UXP9_9GAMM</name>
<reference evidence="2" key="1">
    <citation type="submission" date="2017-01" db="EMBL/GenBank/DDBJ databases">
        <title>Genome sequence of Rouxiella sp. ERMR1:05.</title>
        <authorList>
            <person name="Kumar R."/>
            <person name="Singh D."/>
            <person name="Kumar S."/>
        </authorList>
    </citation>
    <scope>NUCLEOTIDE SEQUENCE [LARGE SCALE GENOMIC DNA]</scope>
    <source>
        <strain evidence="2">ERMR1:05</strain>
        <plasmid evidence="2">unnamed1</plasmid>
    </source>
</reference>
<dbReference type="KEGG" id="rox:BV494_22600"/>
<organism evidence="1 2">
    <name type="scientific">Rahnella sikkimica</name>
    <dbReference type="NCBI Taxonomy" id="1805933"/>
    <lineage>
        <taxon>Bacteria</taxon>
        <taxon>Pseudomonadati</taxon>
        <taxon>Pseudomonadota</taxon>
        <taxon>Gammaproteobacteria</taxon>
        <taxon>Enterobacterales</taxon>
        <taxon>Yersiniaceae</taxon>
        <taxon>Rahnella</taxon>
    </lineage>
</organism>
<evidence type="ECO:0000313" key="2">
    <source>
        <dbReference type="Proteomes" id="UP000239197"/>
    </source>
</evidence>
<keyword evidence="2" id="KW-1185">Reference proteome</keyword>
<sequence>MLAAAMQEQEQGVNPASLLQMKSDSLSSELVAELRRELSILRTDYNGMVDHYSESWFFIEEQGVGVNYCQSATVSLN</sequence>
<geneLocation type="plasmid" evidence="1 2">
    <name>unnamed1</name>
</geneLocation>
<dbReference type="EMBL" id="CP019063">
    <property type="protein sequence ID" value="AVF37710.1"/>
    <property type="molecule type" value="Genomic_DNA"/>
</dbReference>
<gene>
    <name evidence="1" type="ORF">BV494_22600</name>
</gene>
<proteinExistence type="predicted"/>
<protein>
    <submittedName>
        <fullName evidence="1">Uncharacterized protein</fullName>
    </submittedName>
</protein>
<dbReference type="AlphaFoldDB" id="A0A2L1UXP9"/>
<dbReference type="RefSeq" id="WP_104925050.1">
    <property type="nucleotide sequence ID" value="NZ_CP019063.1"/>
</dbReference>
<evidence type="ECO:0000313" key="1">
    <source>
        <dbReference type="EMBL" id="AVF37710.1"/>
    </source>
</evidence>